<dbReference type="OrthoDB" id="9892645at2"/>
<dbReference type="STRING" id="680026.AB733_18870"/>
<dbReference type="RefSeq" id="WP_048900171.1">
    <property type="nucleotide sequence ID" value="NZ_AP024853.1"/>
</dbReference>
<dbReference type="PANTHER" id="PTHR33121">
    <property type="entry name" value="CYCLIC DI-GMP PHOSPHODIESTERASE PDEF"/>
    <property type="match status" value="1"/>
</dbReference>
<evidence type="ECO:0000313" key="3">
    <source>
        <dbReference type="Proteomes" id="UP000240481"/>
    </source>
</evidence>
<dbReference type="Proteomes" id="UP000240481">
    <property type="component" value="Unassembled WGS sequence"/>
</dbReference>
<accession>A0A0J8V783</accession>
<reference evidence="2 3" key="1">
    <citation type="submission" date="2018-01" db="EMBL/GenBank/DDBJ databases">
        <title>Whole genome sequencing of Histamine producing bacteria.</title>
        <authorList>
            <person name="Butler K."/>
        </authorList>
    </citation>
    <scope>NUCLEOTIDE SEQUENCE [LARGE SCALE GENOMIC DNA]</scope>
    <source>
        <strain evidence="2 3">DSM 24669</strain>
    </source>
</reference>
<name>A0A0J8V783_9GAMM</name>
<dbReference type="GO" id="GO:0071111">
    <property type="term" value="F:cyclic-guanylate-specific phosphodiesterase activity"/>
    <property type="evidence" value="ECO:0007669"/>
    <property type="project" value="InterPro"/>
</dbReference>
<dbReference type="Pfam" id="PF00563">
    <property type="entry name" value="EAL"/>
    <property type="match status" value="1"/>
</dbReference>
<dbReference type="InterPro" id="IPR050706">
    <property type="entry name" value="Cyclic-di-GMP_PDE-like"/>
</dbReference>
<evidence type="ECO:0000259" key="1">
    <source>
        <dbReference type="PROSITE" id="PS50883"/>
    </source>
</evidence>
<dbReference type="AlphaFoldDB" id="A0A0J8V783"/>
<sequence length="254" mass="29088">MILTKPRKLILDGETNSPSVSDKLNLSYSVDAKSKQLSFVPAVQQIHSYTQPSINRCEVFFRPEGLCSEVFYQELSDEEACYITKKQLKWLLEFVNIEAKNKDFIVNEVFVNIEPAALYSVVADIISLRDILTARDVKLVIEITERKPEALNIALIKEMHDYGVLFALDDYCFSHDTRCFLLSKACIDYIKVDVNSIRELSDPSVKLNKYRNQSLIIERVESVNDLDICLQVKCVGIQGFYLSRSVDINSIYVH</sequence>
<protein>
    <submittedName>
        <fullName evidence="2">EAL domain-containing protein</fullName>
    </submittedName>
</protein>
<dbReference type="EMBL" id="PYLZ01000010">
    <property type="protein sequence ID" value="PSW23045.1"/>
    <property type="molecule type" value="Genomic_DNA"/>
</dbReference>
<dbReference type="SUPFAM" id="SSF141868">
    <property type="entry name" value="EAL domain-like"/>
    <property type="match status" value="1"/>
</dbReference>
<dbReference type="InterPro" id="IPR001633">
    <property type="entry name" value="EAL_dom"/>
</dbReference>
<keyword evidence="3" id="KW-1185">Reference proteome</keyword>
<gene>
    <name evidence="2" type="ORF">C9I94_17880</name>
</gene>
<organism evidence="2 3">
    <name type="scientific">Photobacterium swingsii</name>
    <dbReference type="NCBI Taxonomy" id="680026"/>
    <lineage>
        <taxon>Bacteria</taxon>
        <taxon>Pseudomonadati</taxon>
        <taxon>Pseudomonadota</taxon>
        <taxon>Gammaproteobacteria</taxon>
        <taxon>Vibrionales</taxon>
        <taxon>Vibrionaceae</taxon>
        <taxon>Photobacterium</taxon>
    </lineage>
</organism>
<dbReference type="PROSITE" id="PS50883">
    <property type="entry name" value="EAL"/>
    <property type="match status" value="1"/>
</dbReference>
<dbReference type="Gene3D" id="3.20.20.450">
    <property type="entry name" value="EAL domain"/>
    <property type="match status" value="1"/>
</dbReference>
<dbReference type="InterPro" id="IPR035919">
    <property type="entry name" value="EAL_sf"/>
</dbReference>
<proteinExistence type="predicted"/>
<evidence type="ECO:0000313" key="2">
    <source>
        <dbReference type="EMBL" id="PSW23045.1"/>
    </source>
</evidence>
<feature type="domain" description="EAL" evidence="1">
    <location>
        <begin position="19"/>
        <end position="254"/>
    </location>
</feature>
<comment type="caution">
    <text evidence="2">The sequence shown here is derived from an EMBL/GenBank/DDBJ whole genome shotgun (WGS) entry which is preliminary data.</text>
</comment>
<dbReference type="PANTHER" id="PTHR33121:SF70">
    <property type="entry name" value="SIGNALING PROTEIN YKOW"/>
    <property type="match status" value="1"/>
</dbReference>
<dbReference type="SMART" id="SM00052">
    <property type="entry name" value="EAL"/>
    <property type="match status" value="1"/>
</dbReference>